<evidence type="ECO:0000313" key="11">
    <source>
        <dbReference type="Proteomes" id="UP000270581"/>
    </source>
</evidence>
<dbReference type="NCBIfam" id="TIGR01070">
    <property type="entry name" value="mutS1"/>
    <property type="match status" value="1"/>
</dbReference>
<sequence length="878" mass="95759">MTAEGIVGEYLDLRREADADVLAMQMGDFYEFFGEDAEFVGEELDLKVSERSSGGESYAMAGVPVDDLTPYLTALVERGYRVAVADQHEVEGGHERRIDRVVTPGTLVDPTDDDAQYLATVVRGDDGLGLAFLDITTGRFHVTATEGDDSEARALTELYRFAPTEILPGPDLRGDDEFLDQIRERLDATLTLHATDDFAPGRATHRLREQFGDAADAVGLDSEAATRAAGAALAYVDDTGTGVLASVTRLRTYTPDDHVTLDATTQRNLELTEPMTDRGVSLFDTLDHTETSAGGRLLKEWLGRPIRRRGELDARQQAIDALASDAMGRERLRDALADAYDLERLASRAVSGSLDAPAMLRVRDTLALLPDLVDAVESSPRLADSAVADVLDSLDREAAQRLHDDLAEAIADDPPSTLTEGGLIRPEYDEGLAALVERHEEALDWLDSLAAREREQHGLSHVSVDRNKTDGYYIQVGKSSADGVPDHYEPVKTLKNSQRFTTPELRETERDVVQLEEQRGELEYELFQELREQVATAAPLCQTVGETLAELDVYAALATHAVRNDWTRPELTDEDVLAVEAGRHPVVEQSVEFVPNDLHFDRDRRFLLVTGPNMSGKSTYMRQAALVTLLAQIGSFVPADAATVGLVDGVFTRVGALDELAQGRSTFMVEMQELSNILHSASDDSLVILDEVGRGTATYDGISIAWAATEYLSSAQPNSPSPNVLFATHYHELTRLADHIAGVENVHVAADGEGDDVTFLRTVEPGATDRSYGIHVASLAGVPGPVVSRAREVLDRLREDKAIDVRGQAADGRSETTQVTFDLSSGQFDAGDEDGEDEPALDPDAEAVLDAVREVDVTETSPVELLGRVQEWQSRLEE</sequence>
<keyword evidence="4" id="KW-0067">ATP-binding</keyword>
<dbReference type="Pfam" id="PF01624">
    <property type="entry name" value="MutS_I"/>
    <property type="match status" value="1"/>
</dbReference>
<reference evidence="10 11" key="1">
    <citation type="submission" date="2018-11" db="EMBL/GenBank/DDBJ databases">
        <title>Genome sequences of Natronomonas sp. CBA1133.</title>
        <authorList>
            <person name="Roh S.W."/>
            <person name="Cha I.-T."/>
        </authorList>
    </citation>
    <scope>NUCLEOTIDE SEQUENCE [LARGE SCALE GENOMIC DNA]</scope>
    <source>
        <strain evidence="10 11">CBA1133</strain>
    </source>
</reference>
<keyword evidence="5 8" id="KW-0238">DNA-binding</keyword>
<dbReference type="InterPro" id="IPR007695">
    <property type="entry name" value="DNA_mismatch_repair_MutS-lik_N"/>
</dbReference>
<evidence type="ECO:0000259" key="9">
    <source>
        <dbReference type="PROSITE" id="PS00486"/>
    </source>
</evidence>
<dbReference type="GO" id="GO:0006298">
    <property type="term" value="P:mismatch repair"/>
    <property type="evidence" value="ECO:0007669"/>
    <property type="project" value="UniProtKB-UniRule"/>
</dbReference>
<dbReference type="SUPFAM" id="SSF48334">
    <property type="entry name" value="DNA repair protein MutS, domain III"/>
    <property type="match status" value="1"/>
</dbReference>
<dbReference type="AlphaFoldDB" id="A0AAJ4RAR2"/>
<dbReference type="GO" id="GO:0140664">
    <property type="term" value="F:ATP-dependent DNA damage sensor activity"/>
    <property type="evidence" value="ECO:0007669"/>
    <property type="project" value="InterPro"/>
</dbReference>
<dbReference type="InterPro" id="IPR036187">
    <property type="entry name" value="DNA_mismatch_repair_MutS_sf"/>
</dbReference>
<dbReference type="SUPFAM" id="SSF55271">
    <property type="entry name" value="DNA repair protein MutS, domain I"/>
    <property type="match status" value="1"/>
</dbReference>
<protein>
    <recommendedName>
        <fullName evidence="7">DNA mismatch repair protein MutS</fullName>
    </recommendedName>
</protein>
<dbReference type="PIRSF" id="PIRSF037677">
    <property type="entry name" value="DNA_mis_repair_Msh6"/>
    <property type="match status" value="1"/>
</dbReference>
<dbReference type="InterPro" id="IPR017261">
    <property type="entry name" value="DNA_mismatch_repair_MutS/MSH"/>
</dbReference>
<dbReference type="InterPro" id="IPR027417">
    <property type="entry name" value="P-loop_NTPase"/>
</dbReference>
<dbReference type="Gene3D" id="1.10.1420.10">
    <property type="match status" value="2"/>
</dbReference>
<keyword evidence="6 8" id="KW-0234">DNA repair</keyword>
<dbReference type="SUPFAM" id="SSF52540">
    <property type="entry name" value="P-loop containing nucleoside triphosphate hydrolases"/>
    <property type="match status" value="1"/>
</dbReference>
<evidence type="ECO:0000256" key="4">
    <source>
        <dbReference type="ARBA" id="ARBA00022840"/>
    </source>
</evidence>
<dbReference type="Gene3D" id="3.40.50.300">
    <property type="entry name" value="P-loop containing nucleotide triphosphate hydrolases"/>
    <property type="match status" value="1"/>
</dbReference>
<dbReference type="InterPro" id="IPR036678">
    <property type="entry name" value="MutS_con_dom_sf"/>
</dbReference>
<evidence type="ECO:0000256" key="1">
    <source>
        <dbReference type="ARBA" id="ARBA00006271"/>
    </source>
</evidence>
<dbReference type="SUPFAM" id="SSF53150">
    <property type="entry name" value="DNA repair protein MutS, domain II"/>
    <property type="match status" value="1"/>
</dbReference>
<keyword evidence="11" id="KW-1185">Reference proteome</keyword>
<dbReference type="Pfam" id="PF00488">
    <property type="entry name" value="MutS_V"/>
    <property type="match status" value="1"/>
</dbReference>
<keyword evidence="2 8" id="KW-0547">Nucleotide-binding</keyword>
<dbReference type="Pfam" id="PF05188">
    <property type="entry name" value="MutS_II"/>
    <property type="match status" value="1"/>
</dbReference>
<dbReference type="PROSITE" id="PS00486">
    <property type="entry name" value="DNA_MISMATCH_REPAIR_2"/>
    <property type="match status" value="1"/>
</dbReference>
<evidence type="ECO:0000313" key="10">
    <source>
        <dbReference type="EMBL" id="RNJ27375.1"/>
    </source>
</evidence>
<gene>
    <name evidence="10" type="primary">mutS</name>
    <name evidence="10" type="ORF">Nmn1133_12240</name>
</gene>
<comment type="similarity">
    <text evidence="1 8">Belongs to the DNA mismatch repair MutS family.</text>
</comment>
<feature type="domain" description="DNA mismatch repair proteins mutS family" evidence="9">
    <location>
        <begin position="685"/>
        <end position="701"/>
    </location>
</feature>
<dbReference type="GO" id="GO:0005524">
    <property type="term" value="F:ATP binding"/>
    <property type="evidence" value="ECO:0007669"/>
    <property type="project" value="UniProtKB-UniRule"/>
</dbReference>
<evidence type="ECO:0000256" key="6">
    <source>
        <dbReference type="ARBA" id="ARBA00023204"/>
    </source>
</evidence>
<comment type="function">
    <text evidence="8">This protein is involved in the repair of mismatches in DNA.</text>
</comment>
<dbReference type="Proteomes" id="UP000270581">
    <property type="component" value="Unassembled WGS sequence"/>
</dbReference>
<evidence type="ECO:0000256" key="2">
    <source>
        <dbReference type="ARBA" id="ARBA00022741"/>
    </source>
</evidence>
<dbReference type="Gene3D" id="3.40.1170.10">
    <property type="entry name" value="DNA repair protein MutS, domain I"/>
    <property type="match status" value="1"/>
</dbReference>
<dbReference type="InterPro" id="IPR007696">
    <property type="entry name" value="DNA_mismatch_repair_MutS_core"/>
</dbReference>
<dbReference type="InterPro" id="IPR007861">
    <property type="entry name" value="DNA_mismatch_repair_MutS_clamp"/>
</dbReference>
<dbReference type="NCBIfam" id="NF003810">
    <property type="entry name" value="PRK05399.1"/>
    <property type="match status" value="1"/>
</dbReference>
<dbReference type="Pfam" id="PF05190">
    <property type="entry name" value="MutS_IV"/>
    <property type="match status" value="1"/>
</dbReference>
<evidence type="ECO:0000256" key="5">
    <source>
        <dbReference type="ARBA" id="ARBA00023125"/>
    </source>
</evidence>
<dbReference type="InterPro" id="IPR000432">
    <property type="entry name" value="DNA_mismatch_repair_MutS_C"/>
</dbReference>
<dbReference type="PANTHER" id="PTHR11361:SF34">
    <property type="entry name" value="DNA MISMATCH REPAIR PROTEIN MSH1, MITOCHONDRIAL"/>
    <property type="match status" value="1"/>
</dbReference>
<dbReference type="InterPro" id="IPR005748">
    <property type="entry name" value="DNA_mismatch_repair_MutS"/>
</dbReference>
<dbReference type="Gene3D" id="3.30.420.110">
    <property type="entry name" value="MutS, connector domain"/>
    <property type="match status" value="1"/>
</dbReference>
<dbReference type="CDD" id="cd03284">
    <property type="entry name" value="ABC_MutS1"/>
    <property type="match status" value="1"/>
</dbReference>
<dbReference type="SMART" id="SM00534">
    <property type="entry name" value="MUTSac"/>
    <property type="match status" value="1"/>
</dbReference>
<proteinExistence type="inferred from homology"/>
<organism evidence="10 11">
    <name type="scientific">Halosegnis longus</name>
    <dbReference type="NCBI Taxonomy" id="2216012"/>
    <lineage>
        <taxon>Archaea</taxon>
        <taxon>Methanobacteriati</taxon>
        <taxon>Methanobacteriota</taxon>
        <taxon>Stenosarchaea group</taxon>
        <taxon>Halobacteria</taxon>
        <taxon>Halobacteriales</taxon>
        <taxon>Natronomonadaceae</taxon>
        <taxon>Halosegnis</taxon>
    </lineage>
</organism>
<evidence type="ECO:0000256" key="7">
    <source>
        <dbReference type="NCBIfam" id="TIGR01070"/>
    </source>
</evidence>
<dbReference type="InterPro" id="IPR007860">
    <property type="entry name" value="DNA_mmatch_repair_MutS_con_dom"/>
</dbReference>
<dbReference type="PANTHER" id="PTHR11361">
    <property type="entry name" value="DNA MISMATCH REPAIR PROTEIN MUTS FAMILY MEMBER"/>
    <property type="match status" value="1"/>
</dbReference>
<comment type="caution">
    <text evidence="10">The sequence shown here is derived from an EMBL/GenBank/DDBJ whole genome shotgun (WGS) entry which is preliminary data.</text>
</comment>
<dbReference type="Pfam" id="PF05192">
    <property type="entry name" value="MutS_III"/>
    <property type="match status" value="1"/>
</dbReference>
<dbReference type="InterPro" id="IPR016151">
    <property type="entry name" value="DNA_mismatch_repair_MutS_N"/>
</dbReference>
<dbReference type="GO" id="GO:0030983">
    <property type="term" value="F:mismatched DNA binding"/>
    <property type="evidence" value="ECO:0007669"/>
    <property type="project" value="InterPro"/>
</dbReference>
<evidence type="ECO:0000256" key="3">
    <source>
        <dbReference type="ARBA" id="ARBA00022763"/>
    </source>
</evidence>
<evidence type="ECO:0000256" key="8">
    <source>
        <dbReference type="RuleBase" id="RU003756"/>
    </source>
</evidence>
<accession>A0AAJ4RAR2</accession>
<dbReference type="RefSeq" id="WP_075937406.1">
    <property type="nucleotide sequence ID" value="NZ_BDJH01000002.1"/>
</dbReference>
<dbReference type="EMBL" id="RJJC01000001">
    <property type="protein sequence ID" value="RNJ27375.1"/>
    <property type="molecule type" value="Genomic_DNA"/>
</dbReference>
<dbReference type="FunFam" id="3.40.50.300:FF:000870">
    <property type="entry name" value="MutS protein homolog 4"/>
    <property type="match status" value="1"/>
</dbReference>
<dbReference type="SMART" id="SM00533">
    <property type="entry name" value="MUTSd"/>
    <property type="match status" value="1"/>
</dbReference>
<dbReference type="InterPro" id="IPR045076">
    <property type="entry name" value="MutS"/>
</dbReference>
<name>A0AAJ4RAR2_9EURY</name>
<keyword evidence="3 8" id="KW-0227">DNA damage</keyword>